<feature type="non-terminal residue" evidence="1">
    <location>
        <position position="1"/>
    </location>
</feature>
<protein>
    <submittedName>
        <fullName evidence="1">Uncharacterized protein</fullName>
    </submittedName>
</protein>
<organism evidence="1">
    <name type="scientific">Tanacetum cinerariifolium</name>
    <name type="common">Dalmatian daisy</name>
    <name type="synonym">Chrysanthemum cinerariifolium</name>
    <dbReference type="NCBI Taxonomy" id="118510"/>
    <lineage>
        <taxon>Eukaryota</taxon>
        <taxon>Viridiplantae</taxon>
        <taxon>Streptophyta</taxon>
        <taxon>Embryophyta</taxon>
        <taxon>Tracheophyta</taxon>
        <taxon>Spermatophyta</taxon>
        <taxon>Magnoliopsida</taxon>
        <taxon>eudicotyledons</taxon>
        <taxon>Gunneridae</taxon>
        <taxon>Pentapetalae</taxon>
        <taxon>asterids</taxon>
        <taxon>campanulids</taxon>
        <taxon>Asterales</taxon>
        <taxon>Asteraceae</taxon>
        <taxon>Asteroideae</taxon>
        <taxon>Anthemideae</taxon>
        <taxon>Anthemidinae</taxon>
        <taxon>Tanacetum</taxon>
    </lineage>
</organism>
<proteinExistence type="predicted"/>
<dbReference type="AlphaFoldDB" id="A0A699JGP9"/>
<reference evidence="1" key="1">
    <citation type="journal article" date="2019" name="Sci. Rep.">
        <title>Draft genome of Tanacetum cinerariifolium, the natural source of mosquito coil.</title>
        <authorList>
            <person name="Yamashiro T."/>
            <person name="Shiraishi A."/>
            <person name="Satake H."/>
            <person name="Nakayama K."/>
        </authorList>
    </citation>
    <scope>NUCLEOTIDE SEQUENCE</scope>
</reference>
<accession>A0A699JGP9</accession>
<name>A0A699JGP9_TANCI</name>
<evidence type="ECO:0000313" key="1">
    <source>
        <dbReference type="EMBL" id="GFA30614.1"/>
    </source>
</evidence>
<comment type="caution">
    <text evidence="1">The sequence shown here is derived from an EMBL/GenBank/DDBJ whole genome shotgun (WGS) entry which is preliminary data.</text>
</comment>
<gene>
    <name evidence="1" type="ORF">Tci_602586</name>
</gene>
<sequence length="150" mass="17233">LATLKSQVPTVVAHYLGSKINDDVQKVIYRHTADLIQKYTLKPALESSKIQKSTIDLEQESKNNSLEIHKIKKEQAEKQKMPKYTIKSIDKAALKEYDQKSALYQTIHENKSFNRNPANHVLYHALIKALIEDENAMDKGVADTMKNRKR</sequence>
<dbReference type="EMBL" id="BKCJ010401701">
    <property type="protein sequence ID" value="GFA30614.1"/>
    <property type="molecule type" value="Genomic_DNA"/>
</dbReference>